<dbReference type="STRING" id="1399860.A0A2C5Y4H9"/>
<feature type="compositionally biased region" description="Basic and acidic residues" evidence="7">
    <location>
        <begin position="38"/>
        <end position="48"/>
    </location>
</feature>
<evidence type="ECO:0000256" key="1">
    <source>
        <dbReference type="ARBA" id="ARBA00022527"/>
    </source>
</evidence>
<dbReference type="AlphaFoldDB" id="A0A2C5Y4H9"/>
<dbReference type="FunFam" id="1.10.510.10:FF:000377">
    <property type="entry name" value="Checkpoint protein kinase"/>
    <property type="match status" value="1"/>
</dbReference>
<keyword evidence="10" id="KW-1185">Reference proteome</keyword>
<dbReference type="PANTHER" id="PTHR22974">
    <property type="entry name" value="MIXED LINEAGE PROTEIN KINASE"/>
    <property type="match status" value="1"/>
</dbReference>
<feature type="region of interest" description="Disordered" evidence="7">
    <location>
        <begin position="391"/>
        <end position="424"/>
    </location>
</feature>
<evidence type="ECO:0000259" key="8">
    <source>
        <dbReference type="PROSITE" id="PS50011"/>
    </source>
</evidence>
<dbReference type="GO" id="GO:0034501">
    <property type="term" value="P:protein localization to kinetochore"/>
    <property type="evidence" value="ECO:0007669"/>
    <property type="project" value="TreeGrafter"/>
</dbReference>
<dbReference type="InterPro" id="IPR008271">
    <property type="entry name" value="Ser/Thr_kinase_AS"/>
</dbReference>
<evidence type="ECO:0000256" key="4">
    <source>
        <dbReference type="ARBA" id="ARBA00022777"/>
    </source>
</evidence>
<feature type="region of interest" description="Disordered" evidence="7">
    <location>
        <begin position="1"/>
        <end position="336"/>
    </location>
</feature>
<evidence type="ECO:0000256" key="6">
    <source>
        <dbReference type="PROSITE-ProRule" id="PRU10141"/>
    </source>
</evidence>
<sequence>MGAIPIPRVSQRQTIRRPGTRPILNSSQSQVPAPSGEQRLRQQYRDDSSSEDEIPLPAKLSALKALLNDDAPDSSAQPEPLPHTKRRTSQVVASSHNGKTYARPESAQSSDAGKRSPIAPTNEASPPRKRVVRLSGTPQSLNQIKPSRRRSTSVSRAPAGRPPSRTAARDREREVVTDQERSTVDAPSNPGLDNAQRCDVNTPAQKTRVVRIVLGSSGSKSRTRLDSSGPSSAYSHMDRSAVDRSGLEIDPDASEAHDTGVRNLSNHGSAGHYSSGPSRNDENANLQSSMRVKRVGKIHGSFLSGPARRGRRRQSEEDGEVNGEINGEGDIAMPAHESDDYRLADAKAADRRPEMPSCHDQENEIPINLKRAKVPVDHVLDKRPRRASHVDINMRPTSPGRKPLAPMTNNTPLRPAPPPPSKKSIVEATASTTQAKQRRNVVKVNGKCYTRHNCLGRGGSAKVYRVTDDNGAWFALKRVSLDNADELTIRGYKGEIDLLRKLSQVDRVIKLYDHEMNTEKQVLSLIMEMGELDLNKMMTPSQDPTSNQYREKRSFDSADVRFWWKEMLECVQSVHQYDVVHSDLKPANFVLVQGRLKIIDFGIANAIQTDETVNVHRENQIGTPNYMSPESLTDSNNPRGTLGRQANQPKLMKLGKPSDVWSLGCILYQMVYGSPPFGHIPNQMARCQAIIDWKHEIQFPSRGMGDVLVRPELLRTMQRCLNREQHMRPTCEELLHETDPFLYPVGFSDKVLPMDEELLASIIQSVVAKCRERMPSESEVLSVWPQAYWARIQKTIAKQRGQ</sequence>
<feature type="compositionally biased region" description="Low complexity" evidence="7">
    <location>
        <begin position="55"/>
        <end position="66"/>
    </location>
</feature>
<feature type="compositionally biased region" description="Polar residues" evidence="7">
    <location>
        <begin position="216"/>
        <end position="234"/>
    </location>
</feature>
<dbReference type="InterPro" id="IPR000719">
    <property type="entry name" value="Prot_kinase_dom"/>
</dbReference>
<comment type="caution">
    <text evidence="9">The sequence shown here is derived from an EMBL/GenBank/DDBJ whole genome shotgun (WGS) entry which is preliminary data.</text>
</comment>
<evidence type="ECO:0000313" key="9">
    <source>
        <dbReference type="EMBL" id="PHH61854.1"/>
    </source>
</evidence>
<dbReference type="GO" id="GO:0005634">
    <property type="term" value="C:nucleus"/>
    <property type="evidence" value="ECO:0007669"/>
    <property type="project" value="TreeGrafter"/>
</dbReference>
<dbReference type="GO" id="GO:0005524">
    <property type="term" value="F:ATP binding"/>
    <property type="evidence" value="ECO:0007669"/>
    <property type="project" value="UniProtKB-UniRule"/>
</dbReference>
<dbReference type="EMBL" id="NJET01000089">
    <property type="protein sequence ID" value="PHH61854.1"/>
    <property type="molecule type" value="Genomic_DNA"/>
</dbReference>
<dbReference type="PROSITE" id="PS50011">
    <property type="entry name" value="PROTEIN_KINASE_DOM"/>
    <property type="match status" value="1"/>
</dbReference>
<accession>A0A2C5Y4H9</accession>
<dbReference type="GO" id="GO:0033316">
    <property type="term" value="P:meiotic spindle assembly checkpoint signaling"/>
    <property type="evidence" value="ECO:0007669"/>
    <property type="project" value="TreeGrafter"/>
</dbReference>
<dbReference type="FunFam" id="3.30.200.20:FF:000131">
    <property type="entry name" value="Dual specificity protein kinase TTK"/>
    <property type="match status" value="1"/>
</dbReference>
<proteinExistence type="predicted"/>
<evidence type="ECO:0000313" key="10">
    <source>
        <dbReference type="Proteomes" id="UP000226192"/>
    </source>
</evidence>
<evidence type="ECO:0000256" key="3">
    <source>
        <dbReference type="ARBA" id="ARBA00022741"/>
    </source>
</evidence>
<keyword evidence="5 6" id="KW-0067">ATP-binding</keyword>
<dbReference type="OrthoDB" id="20524at2759"/>
<evidence type="ECO:0000256" key="5">
    <source>
        <dbReference type="ARBA" id="ARBA00022840"/>
    </source>
</evidence>
<reference evidence="9 10" key="1">
    <citation type="submission" date="2017-06" db="EMBL/GenBank/DDBJ databases">
        <title>Ant-infecting Ophiocordyceps genomes reveal a high diversity of potential behavioral manipulation genes and a possible major role for enterotoxins.</title>
        <authorList>
            <person name="De Bekker C."/>
            <person name="Evans H.C."/>
            <person name="Brachmann A."/>
            <person name="Hughes D.P."/>
        </authorList>
    </citation>
    <scope>NUCLEOTIDE SEQUENCE [LARGE SCALE GENOMIC DNA]</scope>
    <source>
        <strain evidence="9 10">Map64</strain>
    </source>
</reference>
<dbReference type="GO" id="GO:0007094">
    <property type="term" value="P:mitotic spindle assembly checkpoint signaling"/>
    <property type="evidence" value="ECO:0007669"/>
    <property type="project" value="TreeGrafter"/>
</dbReference>
<feature type="compositionally biased region" description="Polar residues" evidence="7">
    <location>
        <begin position="275"/>
        <end position="290"/>
    </location>
</feature>
<keyword evidence="1" id="KW-0723">Serine/threonine-protein kinase</keyword>
<dbReference type="SMART" id="SM00220">
    <property type="entry name" value="S_TKc"/>
    <property type="match status" value="1"/>
</dbReference>
<feature type="compositionally biased region" description="Polar residues" evidence="7">
    <location>
        <begin position="89"/>
        <end position="98"/>
    </location>
</feature>
<dbReference type="Gene3D" id="3.30.200.20">
    <property type="entry name" value="Phosphorylase Kinase, domain 1"/>
    <property type="match status" value="1"/>
</dbReference>
<dbReference type="InterPro" id="IPR011009">
    <property type="entry name" value="Kinase-like_dom_sf"/>
</dbReference>
<dbReference type="Gene3D" id="1.10.510.10">
    <property type="entry name" value="Transferase(Phosphotransferase) domain 1"/>
    <property type="match status" value="1"/>
</dbReference>
<dbReference type="PANTHER" id="PTHR22974:SF21">
    <property type="entry name" value="DUAL SPECIFICITY PROTEIN KINASE TTK"/>
    <property type="match status" value="1"/>
</dbReference>
<dbReference type="SUPFAM" id="SSF56112">
    <property type="entry name" value="Protein kinase-like (PK-like)"/>
    <property type="match status" value="1"/>
</dbReference>
<gene>
    <name evidence="9" type="ORF">CDD81_7782</name>
</gene>
<feature type="compositionally biased region" description="Basic and acidic residues" evidence="7">
    <location>
        <begin position="236"/>
        <end position="247"/>
    </location>
</feature>
<dbReference type="Proteomes" id="UP000226192">
    <property type="component" value="Unassembled WGS sequence"/>
</dbReference>
<dbReference type="InterPro" id="IPR027084">
    <property type="entry name" value="Mps1_cat"/>
</dbReference>
<dbReference type="GO" id="GO:0004674">
    <property type="term" value="F:protein serine/threonine kinase activity"/>
    <property type="evidence" value="ECO:0007669"/>
    <property type="project" value="UniProtKB-KW"/>
</dbReference>
<feature type="compositionally biased region" description="Basic and acidic residues" evidence="7">
    <location>
        <begin position="167"/>
        <end position="183"/>
    </location>
</feature>
<dbReference type="Pfam" id="PF00069">
    <property type="entry name" value="Pkinase"/>
    <property type="match status" value="1"/>
</dbReference>
<keyword evidence="4" id="KW-0418">Kinase</keyword>
<keyword evidence="2" id="KW-0808">Transferase</keyword>
<keyword evidence="3 6" id="KW-0547">Nucleotide-binding</keyword>
<dbReference type="PROSITE" id="PS00108">
    <property type="entry name" value="PROTEIN_KINASE_ST"/>
    <property type="match status" value="1"/>
</dbReference>
<dbReference type="CDD" id="cd14131">
    <property type="entry name" value="PKc_Mps1"/>
    <property type="match status" value="1"/>
</dbReference>
<dbReference type="InterPro" id="IPR017441">
    <property type="entry name" value="Protein_kinase_ATP_BS"/>
</dbReference>
<dbReference type="PROSITE" id="PS00107">
    <property type="entry name" value="PROTEIN_KINASE_ATP"/>
    <property type="match status" value="1"/>
</dbReference>
<protein>
    <recommendedName>
        <fullName evidence="8">Protein kinase domain-containing protein</fullName>
    </recommendedName>
</protein>
<dbReference type="GO" id="GO:0004712">
    <property type="term" value="F:protein serine/threonine/tyrosine kinase activity"/>
    <property type="evidence" value="ECO:0007669"/>
    <property type="project" value="TreeGrafter"/>
</dbReference>
<evidence type="ECO:0000256" key="7">
    <source>
        <dbReference type="SAM" id="MobiDB-lite"/>
    </source>
</evidence>
<organism evidence="9 10">
    <name type="scientific">Ophiocordyceps australis</name>
    <dbReference type="NCBI Taxonomy" id="1399860"/>
    <lineage>
        <taxon>Eukaryota</taxon>
        <taxon>Fungi</taxon>
        <taxon>Dikarya</taxon>
        <taxon>Ascomycota</taxon>
        <taxon>Pezizomycotina</taxon>
        <taxon>Sordariomycetes</taxon>
        <taxon>Hypocreomycetidae</taxon>
        <taxon>Hypocreales</taxon>
        <taxon>Ophiocordycipitaceae</taxon>
        <taxon>Ophiocordyceps</taxon>
    </lineage>
</organism>
<dbReference type="GO" id="GO:0098813">
    <property type="term" value="P:nuclear chromosome segregation"/>
    <property type="evidence" value="ECO:0007669"/>
    <property type="project" value="UniProtKB-ARBA"/>
</dbReference>
<feature type="compositionally biased region" description="Polar residues" evidence="7">
    <location>
        <begin position="23"/>
        <end position="32"/>
    </location>
</feature>
<name>A0A2C5Y4H9_9HYPO</name>
<evidence type="ECO:0000256" key="2">
    <source>
        <dbReference type="ARBA" id="ARBA00022679"/>
    </source>
</evidence>
<feature type="compositionally biased region" description="Polar residues" evidence="7">
    <location>
        <begin position="136"/>
        <end position="145"/>
    </location>
</feature>
<feature type="domain" description="Protein kinase" evidence="8">
    <location>
        <begin position="449"/>
        <end position="742"/>
    </location>
</feature>
<feature type="binding site" evidence="6">
    <location>
        <position position="477"/>
    </location>
    <ligand>
        <name>ATP</name>
        <dbReference type="ChEBI" id="CHEBI:30616"/>
    </ligand>
</feature>
<dbReference type="GO" id="GO:0000776">
    <property type="term" value="C:kinetochore"/>
    <property type="evidence" value="ECO:0007669"/>
    <property type="project" value="TreeGrafter"/>
</dbReference>